<dbReference type="PANTHER" id="PTHR43448:SF2">
    <property type="entry name" value="PROTOHEME IX FARNESYLTRANSFERASE, MITOCHONDRIAL"/>
    <property type="match status" value="1"/>
</dbReference>
<sequence length="311" mass="34504">MERPFQQSSGGLLTEEPSSEAAAKATWRDYWELTKPGINASNQMAVFTGFWLAGHHLFHFGLLLATLLGTALVTAGACTINNYIDRDIDPLMDRTRNRPVAAGRIRPQSALWMGCLLALAGVAVLLVLVNPLSAILAATGFFAYVLLYSVWAKRTTIWNTVVGCISGAVPPLIGWAAVEGTLELPAWMLFLFMFVWQPPHFYALAMMKTEDYRAAGIPMWPVVKGLADTKRQILFYIILMLPVSLLLVGTGVVSWLYLVTAIMISGVWIYLAVAGWSSQNNEDWARRMFLYSLLYLTVMQVAMFVDPILFG</sequence>
<comment type="subunit">
    <text evidence="10">Interacts with CtaA.</text>
</comment>
<dbReference type="EC" id="2.5.1.141" evidence="10"/>
<keyword evidence="5 10" id="KW-0812">Transmembrane</keyword>
<proteinExistence type="inferred from homology"/>
<dbReference type="NCBIfam" id="TIGR01473">
    <property type="entry name" value="cyoE_ctaB"/>
    <property type="match status" value="1"/>
</dbReference>
<keyword evidence="8 10" id="KW-0472">Membrane</keyword>
<evidence type="ECO:0000256" key="11">
    <source>
        <dbReference type="SAM" id="MobiDB-lite"/>
    </source>
</evidence>
<feature type="transmembrane region" description="Helical" evidence="10">
    <location>
        <begin position="158"/>
        <end position="178"/>
    </location>
</feature>
<name>A0A1N7PMM0_9BACL</name>
<evidence type="ECO:0000256" key="7">
    <source>
        <dbReference type="ARBA" id="ARBA00023133"/>
    </source>
</evidence>
<evidence type="ECO:0000256" key="2">
    <source>
        <dbReference type="ARBA" id="ARBA00004919"/>
    </source>
</evidence>
<dbReference type="InterPro" id="IPR000537">
    <property type="entry name" value="UbiA_prenyltransferase"/>
</dbReference>
<evidence type="ECO:0000256" key="10">
    <source>
        <dbReference type="HAMAP-Rule" id="MF_00154"/>
    </source>
</evidence>
<dbReference type="CDD" id="cd13957">
    <property type="entry name" value="PT_UbiA_Cox10"/>
    <property type="match status" value="1"/>
</dbReference>
<dbReference type="InterPro" id="IPR044878">
    <property type="entry name" value="UbiA_sf"/>
</dbReference>
<dbReference type="AlphaFoldDB" id="A0A1N7PMM0"/>
<dbReference type="NCBIfam" id="NF003349">
    <property type="entry name" value="PRK04375.1-2"/>
    <property type="match status" value="1"/>
</dbReference>
<feature type="transmembrane region" description="Helical" evidence="10">
    <location>
        <begin position="184"/>
        <end position="205"/>
    </location>
</feature>
<dbReference type="InterPro" id="IPR030470">
    <property type="entry name" value="UbiA_prenylTrfase_CS"/>
</dbReference>
<keyword evidence="7 10" id="KW-0350">Heme biosynthesis</keyword>
<dbReference type="GO" id="GO:0008495">
    <property type="term" value="F:protoheme IX farnesyltransferase activity"/>
    <property type="evidence" value="ECO:0007669"/>
    <property type="project" value="UniProtKB-UniRule"/>
</dbReference>
<keyword evidence="6 10" id="KW-1133">Transmembrane helix</keyword>
<comment type="pathway">
    <text evidence="2 10">Porphyrin-containing compound metabolism; heme O biosynthesis; heme O from protoheme: step 1/1.</text>
</comment>
<evidence type="ECO:0000256" key="3">
    <source>
        <dbReference type="ARBA" id="ARBA00022475"/>
    </source>
</evidence>
<feature type="transmembrane region" description="Helical" evidence="10">
    <location>
        <begin position="255"/>
        <end position="276"/>
    </location>
</feature>
<dbReference type="Pfam" id="PF01040">
    <property type="entry name" value="UbiA"/>
    <property type="match status" value="1"/>
</dbReference>
<dbReference type="OrthoDB" id="9814417at2"/>
<evidence type="ECO:0000256" key="6">
    <source>
        <dbReference type="ARBA" id="ARBA00022989"/>
    </source>
</evidence>
<dbReference type="PROSITE" id="PS00943">
    <property type="entry name" value="UBIA"/>
    <property type="match status" value="1"/>
</dbReference>
<comment type="subcellular location">
    <subcellularLocation>
        <location evidence="1 10">Cell membrane</location>
        <topology evidence="1 10">Multi-pass membrane protein</topology>
    </subcellularLocation>
</comment>
<dbReference type="FunFam" id="1.10.357.140:FF:000001">
    <property type="entry name" value="Protoheme IX farnesyltransferase"/>
    <property type="match status" value="1"/>
</dbReference>
<evidence type="ECO:0000256" key="1">
    <source>
        <dbReference type="ARBA" id="ARBA00004651"/>
    </source>
</evidence>
<dbReference type="NCBIfam" id="NF003348">
    <property type="entry name" value="PRK04375.1-1"/>
    <property type="match status" value="1"/>
</dbReference>
<keyword evidence="4 10" id="KW-0808">Transferase</keyword>
<feature type="transmembrane region" description="Helical" evidence="10">
    <location>
        <begin position="57"/>
        <end position="84"/>
    </location>
</feature>
<evidence type="ECO:0000256" key="5">
    <source>
        <dbReference type="ARBA" id="ARBA00022692"/>
    </source>
</evidence>
<comment type="miscellaneous">
    <text evidence="10">Carbon 2 of the heme B porphyrin ring is defined according to the Fischer nomenclature.</text>
</comment>
<dbReference type="InterPro" id="IPR006369">
    <property type="entry name" value="Protohaem_IX_farnesylTrfase"/>
</dbReference>
<keyword evidence="13" id="KW-1185">Reference proteome</keyword>
<evidence type="ECO:0000256" key="9">
    <source>
        <dbReference type="ARBA" id="ARBA00047690"/>
    </source>
</evidence>
<comment type="function">
    <text evidence="10">Converts heme B (protoheme IX) to heme O by substitution of the vinyl group on carbon 2 of heme B porphyrin ring with a hydroxyethyl farnesyl side group.</text>
</comment>
<protein>
    <recommendedName>
        <fullName evidence="10">Protoheme IX farnesyltransferase</fullName>
        <ecNumber evidence="10">2.5.1.141</ecNumber>
    </recommendedName>
    <alternativeName>
        <fullName evidence="10">Heme B farnesyltransferase</fullName>
    </alternativeName>
    <alternativeName>
        <fullName evidence="10">Heme O synthase</fullName>
    </alternativeName>
</protein>
<accession>A0A1N7PMM0</accession>
<dbReference type="EMBL" id="FTOD01000013">
    <property type="protein sequence ID" value="SIT11806.1"/>
    <property type="molecule type" value="Genomic_DNA"/>
</dbReference>
<evidence type="ECO:0000256" key="8">
    <source>
        <dbReference type="ARBA" id="ARBA00023136"/>
    </source>
</evidence>
<dbReference type="PANTHER" id="PTHR43448">
    <property type="entry name" value="PROTOHEME IX FARNESYLTRANSFERASE, MITOCHONDRIAL"/>
    <property type="match status" value="1"/>
</dbReference>
<comment type="similarity">
    <text evidence="10">Belongs to the UbiA prenyltransferase family. Protoheme IX farnesyltransferase subfamily.</text>
</comment>
<feature type="transmembrane region" description="Helical" evidence="10">
    <location>
        <begin position="105"/>
        <end position="128"/>
    </location>
</feature>
<dbReference type="Gene3D" id="1.10.357.140">
    <property type="entry name" value="UbiA prenyltransferase"/>
    <property type="match status" value="1"/>
</dbReference>
<dbReference type="GO" id="GO:0048034">
    <property type="term" value="P:heme O biosynthetic process"/>
    <property type="evidence" value="ECO:0007669"/>
    <property type="project" value="UniProtKB-UniRule"/>
</dbReference>
<evidence type="ECO:0000313" key="13">
    <source>
        <dbReference type="Proteomes" id="UP000186795"/>
    </source>
</evidence>
<gene>
    <name evidence="10" type="primary">ctaB</name>
    <name evidence="12" type="ORF">SAMN05421790_11363</name>
</gene>
<comment type="catalytic activity">
    <reaction evidence="9 10">
        <text>heme b + (2E,6E)-farnesyl diphosphate + H2O = Fe(II)-heme o + diphosphate</text>
        <dbReference type="Rhea" id="RHEA:28070"/>
        <dbReference type="ChEBI" id="CHEBI:15377"/>
        <dbReference type="ChEBI" id="CHEBI:33019"/>
        <dbReference type="ChEBI" id="CHEBI:60344"/>
        <dbReference type="ChEBI" id="CHEBI:60530"/>
        <dbReference type="ChEBI" id="CHEBI:175763"/>
        <dbReference type="EC" id="2.5.1.141"/>
    </reaction>
</comment>
<dbReference type="Proteomes" id="UP000186795">
    <property type="component" value="Unassembled WGS sequence"/>
</dbReference>
<dbReference type="RefSeq" id="WP_076526208.1">
    <property type="nucleotide sequence ID" value="NZ_CP048103.1"/>
</dbReference>
<evidence type="ECO:0000313" key="12">
    <source>
        <dbReference type="EMBL" id="SIT11806.1"/>
    </source>
</evidence>
<keyword evidence="3 10" id="KW-1003">Cell membrane</keyword>
<dbReference type="GO" id="GO:0005886">
    <property type="term" value="C:plasma membrane"/>
    <property type="evidence" value="ECO:0007669"/>
    <property type="project" value="UniProtKB-SubCell"/>
</dbReference>
<dbReference type="HAMAP" id="MF_00154">
    <property type="entry name" value="CyoE_CtaB"/>
    <property type="match status" value="1"/>
</dbReference>
<feature type="transmembrane region" description="Helical" evidence="10">
    <location>
        <begin position="233"/>
        <end position="249"/>
    </location>
</feature>
<feature type="compositionally biased region" description="Polar residues" evidence="11">
    <location>
        <begin position="1"/>
        <end position="11"/>
    </location>
</feature>
<feature type="transmembrane region" description="Helical" evidence="10">
    <location>
        <begin position="288"/>
        <end position="310"/>
    </location>
</feature>
<dbReference type="UniPathway" id="UPA00834">
    <property type="reaction ID" value="UER00712"/>
</dbReference>
<feature type="region of interest" description="Disordered" evidence="11">
    <location>
        <begin position="1"/>
        <end position="20"/>
    </location>
</feature>
<evidence type="ECO:0000256" key="4">
    <source>
        <dbReference type="ARBA" id="ARBA00022679"/>
    </source>
</evidence>
<reference evidence="13" key="1">
    <citation type="submission" date="2017-01" db="EMBL/GenBank/DDBJ databases">
        <authorList>
            <person name="Varghese N."/>
            <person name="Submissions S."/>
        </authorList>
    </citation>
    <scope>NUCLEOTIDE SEQUENCE [LARGE SCALE GENOMIC DNA]</scope>
    <source>
        <strain evidence="13">DSM 45196</strain>
    </source>
</reference>
<organism evidence="12 13">
    <name type="scientific">Kroppenstedtia eburnea</name>
    <dbReference type="NCBI Taxonomy" id="714067"/>
    <lineage>
        <taxon>Bacteria</taxon>
        <taxon>Bacillati</taxon>
        <taxon>Bacillota</taxon>
        <taxon>Bacilli</taxon>
        <taxon>Bacillales</taxon>
        <taxon>Thermoactinomycetaceae</taxon>
        <taxon>Kroppenstedtia</taxon>
    </lineage>
</organism>
<feature type="transmembrane region" description="Helical" evidence="10">
    <location>
        <begin position="134"/>
        <end position="151"/>
    </location>
</feature>